<proteinExistence type="predicted"/>
<reference evidence="1" key="1">
    <citation type="submission" date="2018-05" db="EMBL/GenBank/DDBJ databases">
        <authorList>
            <person name="Lanie J.A."/>
            <person name="Ng W.-L."/>
            <person name="Kazmierczak K.M."/>
            <person name="Andrzejewski T.M."/>
            <person name="Davidsen T.M."/>
            <person name="Wayne K.J."/>
            <person name="Tettelin H."/>
            <person name="Glass J.I."/>
            <person name="Rusch D."/>
            <person name="Podicherti R."/>
            <person name="Tsui H.-C.T."/>
            <person name="Winkler M.E."/>
        </authorList>
    </citation>
    <scope>NUCLEOTIDE SEQUENCE</scope>
</reference>
<evidence type="ECO:0000313" key="1">
    <source>
        <dbReference type="EMBL" id="SVB60326.1"/>
    </source>
</evidence>
<dbReference type="AlphaFoldDB" id="A0A382FB81"/>
<dbReference type="EMBL" id="UINC01049046">
    <property type="protein sequence ID" value="SVB60326.1"/>
    <property type="molecule type" value="Genomic_DNA"/>
</dbReference>
<organism evidence="1">
    <name type="scientific">marine metagenome</name>
    <dbReference type="NCBI Taxonomy" id="408172"/>
    <lineage>
        <taxon>unclassified sequences</taxon>
        <taxon>metagenomes</taxon>
        <taxon>ecological metagenomes</taxon>
    </lineage>
</organism>
<name>A0A382FB81_9ZZZZ</name>
<protein>
    <submittedName>
        <fullName evidence="1">Uncharacterized protein</fullName>
    </submittedName>
</protein>
<feature type="non-terminal residue" evidence="1">
    <location>
        <position position="43"/>
    </location>
</feature>
<gene>
    <name evidence="1" type="ORF">METZ01_LOCUS213180</name>
</gene>
<accession>A0A382FB81</accession>
<sequence>MRPSLASLCLFFETILIVATLIVAIPIAATADDAPIFTLSQLL</sequence>